<keyword evidence="3" id="KW-1185">Reference proteome</keyword>
<dbReference type="SUPFAM" id="SSF53756">
    <property type="entry name" value="UDP-Glycosyltransferase/glycogen phosphorylase"/>
    <property type="match status" value="1"/>
</dbReference>
<dbReference type="STRING" id="1033802.SSPSH_002213"/>
<evidence type="ECO:0000313" key="3">
    <source>
        <dbReference type="Proteomes" id="UP000006242"/>
    </source>
</evidence>
<dbReference type="Pfam" id="PF11997">
    <property type="entry name" value="DUF3492"/>
    <property type="match status" value="1"/>
</dbReference>
<reference evidence="2 3" key="2">
    <citation type="journal article" date="2013" name="PLoS ONE">
        <title>INDIGO - INtegrated Data Warehouse of MIcrobial GenOmes with Examples from the Red Sea Extremophiles.</title>
        <authorList>
            <person name="Alam I."/>
            <person name="Antunes A."/>
            <person name="Kamau A.A."/>
            <person name="Ba Alawi W."/>
            <person name="Kalkatawi M."/>
            <person name="Stingl U."/>
            <person name="Bajic V.B."/>
        </authorList>
    </citation>
    <scope>NUCLEOTIDE SEQUENCE [LARGE SCALE GENOMIC DNA]</scope>
    <source>
        <strain evidence="2 3">E1L3A</strain>
    </source>
</reference>
<dbReference type="OrthoDB" id="9772485at2"/>
<evidence type="ECO:0000313" key="2">
    <source>
        <dbReference type="EMBL" id="ERJ18920.1"/>
    </source>
</evidence>
<dbReference type="CDD" id="cd03813">
    <property type="entry name" value="GT4-like"/>
    <property type="match status" value="1"/>
</dbReference>
<dbReference type="RefSeq" id="WP_006912564.1">
    <property type="nucleotide sequence ID" value="NZ_AFNV02000014.1"/>
</dbReference>
<dbReference type="InterPro" id="IPR047691">
    <property type="entry name" value="PelF-like"/>
</dbReference>
<proteinExistence type="predicted"/>
<dbReference type="PANTHER" id="PTHR12526">
    <property type="entry name" value="GLYCOSYLTRANSFERASE"/>
    <property type="match status" value="1"/>
</dbReference>
<dbReference type="Pfam" id="PF13692">
    <property type="entry name" value="Glyco_trans_1_4"/>
    <property type="match status" value="1"/>
</dbReference>
<dbReference type="GO" id="GO:0016757">
    <property type="term" value="F:glycosyltransferase activity"/>
    <property type="evidence" value="ECO:0007669"/>
    <property type="project" value="UniProtKB-KW"/>
</dbReference>
<feature type="domain" description="DUF3492" evidence="1">
    <location>
        <begin position="13"/>
        <end position="293"/>
    </location>
</feature>
<dbReference type="eggNOG" id="COG0438">
    <property type="taxonomic scope" value="Bacteria"/>
</dbReference>
<sequence length="527" mass="59187">MKWPTLRPNDPPADVTLLLEGTYPMVRGGVASWVEQMIRGLPHRRFAIVFMGGSEAAYNGILYDKPDNVVHLECHYLMDAGQGVDEPRQFEGNRKAFEASDGLHQYFKDPRTSDPNKQLCEVAQLLGKKGGLAHEDFLYSRQAWEQIVEYYRKYCTDPSFLDYFWSVRNMHSPLFMLARIARNLPPTRCLHSISTGYAGFLGALARHMHDLPFIVTEHGIYTKERQIDLTEADWIRTYDDVLTHGFRHDVSYIRRLWIRFFDGIGRLTYAAANPITTLYEGNRERQIIDGAPAEHTRVIPNGINIARFSPLREQTHQNTAPIIALIGRVAPIKEIKTFVRAMRIVASRLPGAQGWIVGPESEDPEYAQECRDLAAQLDLGGTVQFRGFQKAEDVFARIRVATLTSISEAQPLVALEAMASGIPVVCTDVGSCYELVHGHPKERATSLTTPPDPAHAAGRIVPIADPGETAAAILDLLTDREAWESARAVGIRRVDEHYSEQLMLERYEHLYAEAADQRARPVAAAGE</sequence>
<dbReference type="EC" id="2.4.1.157" evidence="2"/>
<dbReference type="NCBIfam" id="NF038011">
    <property type="entry name" value="PelF"/>
    <property type="match status" value="1"/>
</dbReference>
<keyword evidence="2" id="KW-0808">Transferase</keyword>
<accession>F7Q4W7</accession>
<protein>
    <submittedName>
        <fullName evidence="2">PelF protein</fullName>
        <ecNumber evidence="2">2.4.1.157</ecNumber>
    </submittedName>
</protein>
<dbReference type="PANTHER" id="PTHR12526:SF608">
    <property type="entry name" value="PELF"/>
    <property type="match status" value="1"/>
</dbReference>
<dbReference type="EMBL" id="AFNV02000014">
    <property type="protein sequence ID" value="ERJ18920.1"/>
    <property type="molecule type" value="Genomic_DNA"/>
</dbReference>
<comment type="caution">
    <text evidence="2">The sequence shown here is derived from an EMBL/GenBank/DDBJ whole genome shotgun (WGS) entry which is preliminary data.</text>
</comment>
<keyword evidence="2" id="KW-0328">Glycosyltransferase</keyword>
<evidence type="ECO:0000259" key="1">
    <source>
        <dbReference type="Pfam" id="PF11997"/>
    </source>
</evidence>
<organism evidence="2 3">
    <name type="scientific">Salinisphaera shabanensis E1L3A</name>
    <dbReference type="NCBI Taxonomy" id="1033802"/>
    <lineage>
        <taxon>Bacteria</taxon>
        <taxon>Pseudomonadati</taxon>
        <taxon>Pseudomonadota</taxon>
        <taxon>Gammaproteobacteria</taxon>
        <taxon>Salinisphaerales</taxon>
        <taxon>Salinisphaeraceae</taxon>
        <taxon>Salinisphaera</taxon>
    </lineage>
</organism>
<reference evidence="2 3" key="1">
    <citation type="journal article" date="2011" name="J. Bacteriol.">
        <title>Genome sequence of Salinisphaera shabanensis, a gammaproteobacterium from the harsh, variable environment of the brine-seawater interface of the Shaban Deep in the Red Sea.</title>
        <authorList>
            <person name="Antunes A."/>
            <person name="Alam I."/>
            <person name="Bajic V.B."/>
            <person name="Stingl U."/>
        </authorList>
    </citation>
    <scope>NUCLEOTIDE SEQUENCE [LARGE SCALE GENOMIC DNA]</scope>
    <source>
        <strain evidence="2 3">E1L3A</strain>
    </source>
</reference>
<dbReference type="AlphaFoldDB" id="F7Q4W7"/>
<dbReference type="Gene3D" id="3.40.50.2000">
    <property type="entry name" value="Glycogen Phosphorylase B"/>
    <property type="match status" value="2"/>
</dbReference>
<dbReference type="Proteomes" id="UP000006242">
    <property type="component" value="Unassembled WGS sequence"/>
</dbReference>
<dbReference type="InterPro" id="IPR022622">
    <property type="entry name" value="DUF3492"/>
</dbReference>
<name>F7Q4W7_9GAMM</name>
<gene>
    <name evidence="2" type="primary">pelF</name>
    <name evidence="2" type="ORF">SSPSH_002213</name>
</gene>